<dbReference type="SMART" id="SM00641">
    <property type="entry name" value="Glyco_25"/>
    <property type="match status" value="1"/>
</dbReference>
<dbReference type="PANTHER" id="PTHR34135:SF2">
    <property type="entry name" value="LYSOZYME"/>
    <property type="match status" value="1"/>
</dbReference>
<dbReference type="SUPFAM" id="SSF51445">
    <property type="entry name" value="(Trans)glycosidases"/>
    <property type="match status" value="1"/>
</dbReference>
<name>A0ABW2DFG6_9BACT</name>
<comment type="caution">
    <text evidence="5">The sequence shown here is derived from an EMBL/GenBank/DDBJ whole genome shotgun (WGS) entry which is preliminary data.</text>
</comment>
<dbReference type="InterPro" id="IPR002053">
    <property type="entry name" value="Glyco_hydro_25"/>
</dbReference>
<feature type="chain" id="PRO_5045378666" evidence="4">
    <location>
        <begin position="29"/>
        <end position="250"/>
    </location>
</feature>
<feature type="signal peptide" evidence="4">
    <location>
        <begin position="1"/>
        <end position="28"/>
    </location>
</feature>
<dbReference type="Pfam" id="PF01183">
    <property type="entry name" value="Glyco_hydro_25"/>
    <property type="match status" value="1"/>
</dbReference>
<evidence type="ECO:0000256" key="1">
    <source>
        <dbReference type="ARBA" id="ARBA00010646"/>
    </source>
</evidence>
<keyword evidence="3" id="KW-0326">Glycosidase</keyword>
<evidence type="ECO:0000313" key="5">
    <source>
        <dbReference type="EMBL" id="MFC6996610.1"/>
    </source>
</evidence>
<dbReference type="RefSeq" id="WP_082883076.1">
    <property type="nucleotide sequence ID" value="NZ_JBHSYQ010000003.1"/>
</dbReference>
<keyword evidence="6" id="KW-1185">Reference proteome</keyword>
<keyword evidence="2 5" id="KW-0378">Hydrolase</keyword>
<dbReference type="PANTHER" id="PTHR34135">
    <property type="entry name" value="LYSOZYME"/>
    <property type="match status" value="1"/>
</dbReference>
<evidence type="ECO:0000256" key="4">
    <source>
        <dbReference type="SAM" id="SignalP"/>
    </source>
</evidence>
<evidence type="ECO:0000313" key="6">
    <source>
        <dbReference type="Proteomes" id="UP001596405"/>
    </source>
</evidence>
<gene>
    <name evidence="5" type="ORF">ACFQHR_03185</name>
</gene>
<dbReference type="InterPro" id="IPR017853">
    <property type="entry name" value="GH"/>
</dbReference>
<dbReference type="PROSITE" id="PS51904">
    <property type="entry name" value="GLYCOSYL_HYDROL_F25_2"/>
    <property type="match status" value="1"/>
</dbReference>
<evidence type="ECO:0000256" key="3">
    <source>
        <dbReference type="ARBA" id="ARBA00023295"/>
    </source>
</evidence>
<dbReference type="Gene3D" id="3.20.20.80">
    <property type="entry name" value="Glycosidases"/>
    <property type="match status" value="1"/>
</dbReference>
<dbReference type="InterPro" id="IPR018077">
    <property type="entry name" value="Glyco_hydro_fam25_subgr"/>
</dbReference>
<dbReference type="GO" id="GO:0016787">
    <property type="term" value="F:hydrolase activity"/>
    <property type="evidence" value="ECO:0007669"/>
    <property type="project" value="UniProtKB-KW"/>
</dbReference>
<dbReference type="Proteomes" id="UP001596405">
    <property type="component" value="Unassembled WGS sequence"/>
</dbReference>
<organism evidence="5 6">
    <name type="scientific">Rufibacter roseus</name>
    <dbReference type="NCBI Taxonomy" id="1567108"/>
    <lineage>
        <taxon>Bacteria</taxon>
        <taxon>Pseudomonadati</taxon>
        <taxon>Bacteroidota</taxon>
        <taxon>Cytophagia</taxon>
        <taxon>Cytophagales</taxon>
        <taxon>Hymenobacteraceae</taxon>
        <taxon>Rufibacter</taxon>
    </lineage>
</organism>
<dbReference type="EMBL" id="JBHSYQ010000003">
    <property type="protein sequence ID" value="MFC6996610.1"/>
    <property type="molecule type" value="Genomic_DNA"/>
</dbReference>
<proteinExistence type="inferred from homology"/>
<keyword evidence="4" id="KW-0732">Signal</keyword>
<reference evidence="6" key="1">
    <citation type="journal article" date="2019" name="Int. J. Syst. Evol. Microbiol.">
        <title>The Global Catalogue of Microorganisms (GCM) 10K type strain sequencing project: providing services to taxonomists for standard genome sequencing and annotation.</title>
        <authorList>
            <consortium name="The Broad Institute Genomics Platform"/>
            <consortium name="The Broad Institute Genome Sequencing Center for Infectious Disease"/>
            <person name="Wu L."/>
            <person name="Ma J."/>
        </authorList>
    </citation>
    <scope>NUCLEOTIDE SEQUENCE [LARGE SCALE GENOMIC DNA]</scope>
    <source>
        <strain evidence="6">CGMCC 4.7393</strain>
    </source>
</reference>
<evidence type="ECO:0000256" key="2">
    <source>
        <dbReference type="ARBA" id="ARBA00022801"/>
    </source>
</evidence>
<sequence length="250" mass="28917">MNFFTNSGPIRMAFLPFFFSLSSFLLMAANTNSTELLRGIDVSRYQLMINWDTMKDDNISFAFIKATEGAYLKDSYFARNWVQSQKHGIKRGAYHFYLPWVDAKAQVDHFTSQVSLSPGDLAPVLDIETFAPDITDEELREGIRTWLTLAEQHYGVKPIIYTNQTYYNRKLKGHFTDYPFWIAKYHHTKPTTHPEDKMHFWQYSERGRLRGIDGAVDMNYFYGGMAALETLCVPANAPSEQLAQAEEELF</sequence>
<accession>A0ABW2DFG6</accession>
<comment type="similarity">
    <text evidence="1">Belongs to the glycosyl hydrolase 25 family.</text>
</comment>
<protein>
    <submittedName>
        <fullName evidence="5">Glycoside hydrolase family 25 protein</fullName>
    </submittedName>
</protein>